<evidence type="ECO:0000256" key="3">
    <source>
        <dbReference type="ARBA" id="ARBA00023235"/>
    </source>
</evidence>
<dbReference type="CDD" id="cd02576">
    <property type="entry name" value="PseudoU_synth_ScPUS7"/>
    <property type="match status" value="1"/>
</dbReference>
<dbReference type="PIRSF" id="PIRSF037016">
    <property type="entry name" value="Pseudouridin_synth_euk_prd"/>
    <property type="match status" value="1"/>
</dbReference>
<dbReference type="GO" id="GO:0001522">
    <property type="term" value="P:pseudouridine synthesis"/>
    <property type="evidence" value="ECO:0007669"/>
    <property type="project" value="InterPro"/>
</dbReference>
<dbReference type="InterPro" id="IPR020103">
    <property type="entry name" value="PsdUridine_synth_cat_dom_sf"/>
</dbReference>
<dbReference type="Proteomes" id="UP000046395">
    <property type="component" value="Unassembled WGS sequence"/>
</dbReference>
<dbReference type="InterPro" id="IPR042214">
    <property type="entry name" value="TruD_catalytic"/>
</dbReference>
<dbReference type="NCBIfam" id="TIGR00094">
    <property type="entry name" value="tRNA_TruD_broad"/>
    <property type="match status" value="1"/>
</dbReference>
<dbReference type="GO" id="GO:0009982">
    <property type="term" value="F:pseudouridine synthase activity"/>
    <property type="evidence" value="ECO:0007669"/>
    <property type="project" value="InterPro"/>
</dbReference>
<dbReference type="PROSITE" id="PS50984">
    <property type="entry name" value="TRUD"/>
    <property type="match status" value="1"/>
</dbReference>
<dbReference type="STRING" id="70415.A0A5S6QW68"/>
<comment type="catalytic activity">
    <reaction evidence="4">
        <text>a uridine in tRNA = a pseudouridine in tRNA</text>
        <dbReference type="Rhea" id="RHEA:54572"/>
        <dbReference type="Rhea" id="RHEA-COMP:13339"/>
        <dbReference type="Rhea" id="RHEA-COMP:13934"/>
        <dbReference type="ChEBI" id="CHEBI:65314"/>
        <dbReference type="ChEBI" id="CHEBI:65315"/>
    </reaction>
</comment>
<sequence>MDADFEITEFMDEGVGFDCVFKQRFQDFIVREIDPFGNLVTLTDIEAPEHPTAKCQAATLESVFDADTAQLLSQLGDGQLSEVKIVCNEKSKDERARMHKCIREFFDSKLESSTVNQQNETAIIVRRTDLSAKGNCRKRKLWPHQQLGDYCCFVLYKENKDTQAAVASLAKKLHIKPGQIAVAGNKDRRAVTSQLASVYRIEAAQLTSLNGCLRSVKVGNCSYVKNSVFLGNLSGNHFSIVLRNVVGDKSVVSSCVERLEHRGFINYYGAQRFGTSNTPTYKVGRCILLKQWEQAVCLILAPKGRTDDDLEAARLEWAESKSATAALEKLSHRLRSTTVEGMLLTSLKKAPKGNYVVALKAIPRNMLNMYVHSYQSLLWNRLVSRRIQRFGVRTLQGDLIRKTGAAADEVSVVNADMVDDVSIYDLCLPIFAEKAQLPANECGKLYEEILREENLEPANFGALSKQFSIHGGFRKLFVRPADMEHRFVGYDDPTVPLVPTDLDLLEGRQPAEPTGEKFLALIIEFSLPAGCYATMALRELCRIDMSKKAQSMRNEYSQIHE</sequence>
<dbReference type="GO" id="GO:0008033">
    <property type="term" value="P:tRNA processing"/>
    <property type="evidence" value="ECO:0007669"/>
    <property type="project" value="UniProtKB-KW"/>
</dbReference>
<dbReference type="Gene3D" id="3.30.2350.20">
    <property type="entry name" value="TruD, catalytic domain"/>
    <property type="match status" value="2"/>
</dbReference>
<keyword evidence="3" id="KW-0413">Isomerase</keyword>
<comment type="similarity">
    <text evidence="1">Belongs to the pseudouridine synthase TruD family.</text>
</comment>
<evidence type="ECO:0000313" key="6">
    <source>
        <dbReference type="Proteomes" id="UP000046395"/>
    </source>
</evidence>
<keyword evidence="6" id="KW-1185">Reference proteome</keyword>
<evidence type="ECO:0000256" key="1">
    <source>
        <dbReference type="ARBA" id="ARBA00007953"/>
    </source>
</evidence>
<evidence type="ECO:0000313" key="7">
    <source>
        <dbReference type="WBParaSite" id="TMUE_3000011368.1"/>
    </source>
</evidence>
<dbReference type="Pfam" id="PF01142">
    <property type="entry name" value="TruD"/>
    <property type="match status" value="1"/>
</dbReference>
<dbReference type="WBParaSite" id="TMUE_3000011368.1">
    <property type="protein sequence ID" value="TMUE_3000011368.1"/>
    <property type="gene ID" value="WBGene00302791"/>
</dbReference>
<dbReference type="PANTHER" id="PTHR13326">
    <property type="entry name" value="TRNA PSEUDOURIDINE SYNTHASE D"/>
    <property type="match status" value="1"/>
</dbReference>
<dbReference type="GO" id="GO:0003723">
    <property type="term" value="F:RNA binding"/>
    <property type="evidence" value="ECO:0007669"/>
    <property type="project" value="InterPro"/>
</dbReference>
<dbReference type="InterPro" id="IPR001656">
    <property type="entry name" value="PsdUridine_synth_TruD"/>
</dbReference>
<dbReference type="InterPro" id="IPR011760">
    <property type="entry name" value="PsdUridine_synth_TruD_insert"/>
</dbReference>
<dbReference type="PANTHER" id="PTHR13326:SF31">
    <property type="entry name" value="PSEUDOURIDYLATE SYNTHASE 7 HOMOLOG"/>
    <property type="match status" value="1"/>
</dbReference>
<evidence type="ECO:0000256" key="4">
    <source>
        <dbReference type="ARBA" id="ARBA00036943"/>
    </source>
</evidence>
<organism evidence="6 7">
    <name type="scientific">Trichuris muris</name>
    <name type="common">Mouse whipworm</name>
    <dbReference type="NCBI Taxonomy" id="70415"/>
    <lineage>
        <taxon>Eukaryota</taxon>
        <taxon>Metazoa</taxon>
        <taxon>Ecdysozoa</taxon>
        <taxon>Nematoda</taxon>
        <taxon>Enoplea</taxon>
        <taxon>Dorylaimia</taxon>
        <taxon>Trichinellida</taxon>
        <taxon>Trichuridae</taxon>
        <taxon>Trichuris</taxon>
    </lineage>
</organism>
<accession>A0A5S6QW68</accession>
<evidence type="ECO:0000259" key="5">
    <source>
        <dbReference type="PROSITE" id="PS50984"/>
    </source>
</evidence>
<reference evidence="7" key="1">
    <citation type="submission" date="2019-12" db="UniProtKB">
        <authorList>
            <consortium name="WormBaseParasite"/>
        </authorList>
    </citation>
    <scope>IDENTIFICATION</scope>
</reference>
<proteinExistence type="inferred from homology"/>
<dbReference type="SUPFAM" id="SSF55120">
    <property type="entry name" value="Pseudouridine synthase"/>
    <property type="match status" value="1"/>
</dbReference>
<keyword evidence="2" id="KW-0819">tRNA processing</keyword>
<dbReference type="GO" id="GO:0005634">
    <property type="term" value="C:nucleus"/>
    <property type="evidence" value="ECO:0007669"/>
    <property type="project" value="TreeGrafter"/>
</dbReference>
<protein>
    <submittedName>
        <fullName evidence="7">TRUD domain-containing protein</fullName>
    </submittedName>
</protein>
<feature type="domain" description="TRUD" evidence="5">
    <location>
        <begin position="263"/>
        <end position="479"/>
    </location>
</feature>
<evidence type="ECO:0000256" key="2">
    <source>
        <dbReference type="ARBA" id="ARBA00022694"/>
    </source>
</evidence>
<name>A0A5S6QW68_TRIMR</name>
<dbReference type="AlphaFoldDB" id="A0A5S6QW68"/>